<dbReference type="Gene3D" id="3.30.1370.10">
    <property type="entry name" value="K Homology domain, type 1"/>
    <property type="match status" value="2"/>
</dbReference>
<dbReference type="OrthoDB" id="9995375at2759"/>
<reference evidence="4 5" key="1">
    <citation type="submission" date="2025-04" db="UniProtKB">
        <authorList>
            <consortium name="RefSeq"/>
        </authorList>
    </citation>
    <scope>IDENTIFICATION</scope>
</reference>
<evidence type="ECO:0000313" key="6">
    <source>
        <dbReference type="RefSeq" id="XP_033780627.1"/>
    </source>
</evidence>
<dbReference type="RefSeq" id="XP_033780624.1">
    <property type="nucleotide sequence ID" value="XM_033924733.1"/>
</dbReference>
<feature type="domain" description="Tudor" evidence="2">
    <location>
        <begin position="355"/>
        <end position="414"/>
    </location>
</feature>
<evidence type="ECO:0000313" key="4">
    <source>
        <dbReference type="RefSeq" id="XP_033780624.1"/>
    </source>
</evidence>
<dbReference type="InterPro" id="IPR047380">
    <property type="entry name" value="TDRD2-like_tudor"/>
</dbReference>
<keyword evidence="3" id="KW-1185">Reference proteome</keyword>
<dbReference type="CDD" id="cd22428">
    <property type="entry name" value="KH-I_TDRKH_rpt1"/>
    <property type="match status" value="1"/>
</dbReference>
<evidence type="ECO:0000313" key="3">
    <source>
        <dbReference type="Proteomes" id="UP000515159"/>
    </source>
</evidence>
<dbReference type="CDD" id="cd20412">
    <property type="entry name" value="Tudor_TDRD2"/>
    <property type="match status" value="1"/>
</dbReference>
<dbReference type="KEGG" id="gsh:117350444"/>
<name>A0A6P8PH25_GEOSA</name>
<dbReference type="SMART" id="SM00322">
    <property type="entry name" value="KH"/>
    <property type="match status" value="2"/>
</dbReference>
<accession>A0A6P8PH25</accession>
<dbReference type="Gene3D" id="2.40.50.90">
    <property type="match status" value="1"/>
</dbReference>
<dbReference type="SUPFAM" id="SSF63748">
    <property type="entry name" value="Tudor/PWWP/MBT"/>
    <property type="match status" value="1"/>
</dbReference>
<dbReference type="InterPro" id="IPR004088">
    <property type="entry name" value="KH_dom_type_1"/>
</dbReference>
<dbReference type="RefSeq" id="XP_033780627.1">
    <property type="nucleotide sequence ID" value="XM_033924736.1"/>
</dbReference>
<dbReference type="SMART" id="SM00333">
    <property type="entry name" value="TUDOR"/>
    <property type="match status" value="1"/>
</dbReference>
<dbReference type="InterPro" id="IPR047381">
    <property type="entry name" value="KH-I_TDRKH_rpt2"/>
</dbReference>
<protein>
    <submittedName>
        <fullName evidence="4 5">Tudor and KH domain-containing protein isoform X1</fullName>
    </submittedName>
</protein>
<dbReference type="PANTHER" id="PTHR22948">
    <property type="entry name" value="TUDOR DOMAIN CONTAINING PROTEIN"/>
    <property type="match status" value="1"/>
</dbReference>
<dbReference type="CDD" id="cd22429">
    <property type="entry name" value="KH-I_TDRKH_rpt2"/>
    <property type="match status" value="1"/>
</dbReference>
<dbReference type="Proteomes" id="UP000515159">
    <property type="component" value="Chromosome 16"/>
</dbReference>
<dbReference type="GeneID" id="117350444"/>
<dbReference type="PROSITE" id="PS50304">
    <property type="entry name" value="TUDOR"/>
    <property type="match status" value="1"/>
</dbReference>
<evidence type="ECO:0000256" key="1">
    <source>
        <dbReference type="PROSITE-ProRule" id="PRU00117"/>
    </source>
</evidence>
<evidence type="ECO:0000313" key="5">
    <source>
        <dbReference type="RefSeq" id="XP_033780625.1"/>
    </source>
</evidence>
<dbReference type="Gene3D" id="2.30.30.140">
    <property type="match status" value="1"/>
</dbReference>
<evidence type="ECO:0000259" key="2">
    <source>
        <dbReference type="PROSITE" id="PS50304"/>
    </source>
</evidence>
<organism evidence="3 5">
    <name type="scientific">Geotrypetes seraphini</name>
    <name type="common">Gaboon caecilian</name>
    <name type="synonym">Caecilia seraphini</name>
    <dbReference type="NCBI Taxonomy" id="260995"/>
    <lineage>
        <taxon>Eukaryota</taxon>
        <taxon>Metazoa</taxon>
        <taxon>Chordata</taxon>
        <taxon>Craniata</taxon>
        <taxon>Vertebrata</taxon>
        <taxon>Euteleostomi</taxon>
        <taxon>Amphibia</taxon>
        <taxon>Gymnophiona</taxon>
        <taxon>Geotrypetes</taxon>
    </lineage>
</organism>
<gene>
    <name evidence="4 5 6" type="primary">TDRKH</name>
</gene>
<dbReference type="RefSeq" id="XP_033780625.1">
    <property type="nucleotide sequence ID" value="XM_033924734.1"/>
</dbReference>
<dbReference type="FunFam" id="3.30.1370.10:FF:000056">
    <property type="entry name" value="Tudor and KH domain containing"/>
    <property type="match status" value="1"/>
</dbReference>
<dbReference type="SUPFAM" id="SSF54791">
    <property type="entry name" value="Eukaryotic type KH-domain (KH-domain type I)"/>
    <property type="match status" value="2"/>
</dbReference>
<dbReference type="Pfam" id="PF00567">
    <property type="entry name" value="TUDOR"/>
    <property type="match status" value="1"/>
</dbReference>
<dbReference type="PANTHER" id="PTHR22948:SF18">
    <property type="entry name" value="TUDOR AND KH DOMAIN-CONTAINING PROTEIN"/>
    <property type="match status" value="1"/>
</dbReference>
<dbReference type="GO" id="GO:0007283">
    <property type="term" value="P:spermatogenesis"/>
    <property type="evidence" value="ECO:0007669"/>
    <property type="project" value="TreeGrafter"/>
</dbReference>
<dbReference type="GO" id="GO:0003723">
    <property type="term" value="F:RNA binding"/>
    <property type="evidence" value="ECO:0007669"/>
    <property type="project" value="UniProtKB-UniRule"/>
</dbReference>
<dbReference type="InterPro" id="IPR002999">
    <property type="entry name" value="Tudor"/>
</dbReference>
<dbReference type="GO" id="GO:0034587">
    <property type="term" value="P:piRNA processing"/>
    <property type="evidence" value="ECO:0007669"/>
    <property type="project" value="TreeGrafter"/>
</dbReference>
<dbReference type="CTD" id="11022"/>
<dbReference type="InterPro" id="IPR047382">
    <property type="entry name" value="KH-I_TDRKH_rpt1"/>
</dbReference>
<dbReference type="GO" id="GO:0030719">
    <property type="term" value="P:P granule organization"/>
    <property type="evidence" value="ECO:0007669"/>
    <property type="project" value="TreeGrafter"/>
</dbReference>
<dbReference type="PROSITE" id="PS50084">
    <property type="entry name" value="KH_TYPE_1"/>
    <property type="match status" value="2"/>
</dbReference>
<dbReference type="InterPro" id="IPR036612">
    <property type="entry name" value="KH_dom_type_1_sf"/>
</dbReference>
<dbReference type="AlphaFoldDB" id="A0A6P8PH25"/>
<dbReference type="Pfam" id="PF00013">
    <property type="entry name" value="KH_1"/>
    <property type="match status" value="2"/>
</dbReference>
<dbReference type="InterPro" id="IPR050621">
    <property type="entry name" value="Tudor_domain_containing"/>
</dbReference>
<dbReference type="GO" id="GO:0005739">
    <property type="term" value="C:mitochondrion"/>
    <property type="evidence" value="ECO:0007669"/>
    <property type="project" value="UniProtKB-ARBA"/>
</dbReference>
<dbReference type="InterPro" id="IPR004087">
    <property type="entry name" value="KH_dom"/>
</dbReference>
<dbReference type="GO" id="GO:0043186">
    <property type="term" value="C:P granule"/>
    <property type="evidence" value="ECO:0007669"/>
    <property type="project" value="TreeGrafter"/>
</dbReference>
<proteinExistence type="predicted"/>
<dbReference type="InterPro" id="IPR035437">
    <property type="entry name" value="SNase_OB-fold_sf"/>
</dbReference>
<keyword evidence="1" id="KW-0694">RNA-binding</keyword>
<sequence length="566" mass="62956">MSGIESYWTNLSTLQKVALSLGIPAAITITYIIYRRYRESKDENMAFIGEEDIEVEMKVPQEAVKLIIGRQGAIIKQLRKETGVRIDVEDSDNAQGDCMLLIGGMPVQVCRAKETIHRILSENMPVSEEILVPHRAVGRIIGRRGETIRVISKCSGAKVFCAREPDDDLVLTRTITVTGTQKEVEVAKQLIQEKVLEEEALKKKVLQSVSSRCQRKQPIGVRRVDVGTGAKDGQALSHQSGDFSKSLQDVPDHCKRAEEPISPSGLHKRTASDLEDDLQASVTRESAEDVSKFEIPSPDFSFKADEHLDVYVSASENPNHFWIQILGSRSLHLDKLTMEMSQFYESYSQSSELLSVGVGDIVAAPYIHDRLWYRAKVLGILDNGNLDLYYVDFGDNGEASLEELRVLRSDFLSLPFQAIECSLSGIGPAGEQWSEEALNEFDQLTYCAEWKPLLAKLSSYSQTGVCTWPQVQLYDFSDGKSLEVGQELVRLGHAVQRPQVKKVGLGDRGDHSVTKDSTDPLQQLLDDADASQHRSSEELCTLSCLSLSETASMSASREDLLEEELL</sequence>